<dbReference type="AlphaFoldDB" id="E1ZK75"/>
<feature type="signal peptide" evidence="1">
    <location>
        <begin position="1"/>
        <end position="29"/>
    </location>
</feature>
<dbReference type="KEGG" id="cvr:CHLNCDRAFT_136363"/>
<feature type="chain" id="PRO_5003156283" evidence="1">
    <location>
        <begin position="30"/>
        <end position="634"/>
    </location>
</feature>
<gene>
    <name evidence="2" type="ORF">CHLNCDRAFT_136363</name>
</gene>
<keyword evidence="3" id="KW-1185">Reference proteome</keyword>
<accession>E1ZK75</accession>
<dbReference type="GeneID" id="17353073"/>
<dbReference type="Proteomes" id="UP000008141">
    <property type="component" value="Unassembled WGS sequence"/>
</dbReference>
<proteinExistence type="predicted"/>
<evidence type="ECO:0000313" key="2">
    <source>
        <dbReference type="EMBL" id="EFN53755.1"/>
    </source>
</evidence>
<sequence length="634" mass="67801">MNRLAAGCAPAGALQELLAALLALHHAVGDNGEEAEESGSEGTGDDDVDEELPDLCLSAVVVAAYVGVAWAKHHTQQLPVPPPLLWKEGGVLHCLSLALDKCVEYEYCAEFNTQMLSDCFRAASAMLPSLISCSHREMREACWRWVLPAMMAACCWIDKCGVRELPDDESCVLCAGLVEGLEPLLFLLVREDDQRSRQEQAQLAEQLPCLDRFSAIHGLTRAFATLVDATCTSPQEGLTPSQVLDGLEGDAGWWIKLNRSLTSLLRLLHWLVCKHNIQPAVFLEQGGMQALLTFLQVCAPRPHDESQLPTHVLSYHWLGVKLLHLAATLMAHPQGAAAQAAFGAKGVKLCLDSLRTLPPVAVLVTDKDPERWTTCKYFLCTLEAACCSTSSANEATLRGSSGSSFHTRTAALAQNGFSLLSSVMQAHTIGGAAFLSGGLDADFEWTMAHLMLVVMPISVLMRVVQWGGVVKPAALLARHSLFATAPSNQTFLSSALSLVRAAVDNRSSHSAALASSALAGSAAHLGLLHRAGLQSLDEARAIRHSTSLLNWLQAVRALAEHEPHCHHLLLDNSICKLAGACALDAYQAFSTAQAVQSSEGADAGSQAQPTVVMAAVRPSVPVLGTVPLRPQCII</sequence>
<dbReference type="OrthoDB" id="10064100at2759"/>
<dbReference type="RefSeq" id="XP_005845857.1">
    <property type="nucleotide sequence ID" value="XM_005845795.1"/>
</dbReference>
<organism evidence="3">
    <name type="scientific">Chlorella variabilis</name>
    <name type="common">Green alga</name>
    <dbReference type="NCBI Taxonomy" id="554065"/>
    <lineage>
        <taxon>Eukaryota</taxon>
        <taxon>Viridiplantae</taxon>
        <taxon>Chlorophyta</taxon>
        <taxon>core chlorophytes</taxon>
        <taxon>Trebouxiophyceae</taxon>
        <taxon>Chlorellales</taxon>
        <taxon>Chlorellaceae</taxon>
        <taxon>Chlorella clade</taxon>
        <taxon>Chlorella</taxon>
    </lineage>
</organism>
<name>E1ZK75_CHLVA</name>
<keyword evidence="1" id="KW-0732">Signal</keyword>
<dbReference type="InParanoid" id="E1ZK75"/>
<evidence type="ECO:0000256" key="1">
    <source>
        <dbReference type="SAM" id="SignalP"/>
    </source>
</evidence>
<dbReference type="EMBL" id="GL433850">
    <property type="protein sequence ID" value="EFN53755.1"/>
    <property type="molecule type" value="Genomic_DNA"/>
</dbReference>
<protein>
    <submittedName>
        <fullName evidence="2">Expressed protein</fullName>
    </submittedName>
</protein>
<reference evidence="2 3" key="1">
    <citation type="journal article" date="2010" name="Plant Cell">
        <title>The Chlorella variabilis NC64A genome reveals adaptation to photosymbiosis, coevolution with viruses, and cryptic sex.</title>
        <authorList>
            <person name="Blanc G."/>
            <person name="Duncan G."/>
            <person name="Agarkova I."/>
            <person name="Borodovsky M."/>
            <person name="Gurnon J."/>
            <person name="Kuo A."/>
            <person name="Lindquist E."/>
            <person name="Lucas S."/>
            <person name="Pangilinan J."/>
            <person name="Polle J."/>
            <person name="Salamov A."/>
            <person name="Terry A."/>
            <person name="Yamada T."/>
            <person name="Dunigan D.D."/>
            <person name="Grigoriev I.V."/>
            <person name="Claverie J.M."/>
            <person name="Van Etten J.L."/>
        </authorList>
    </citation>
    <scope>NUCLEOTIDE SEQUENCE [LARGE SCALE GENOMIC DNA]</scope>
    <source>
        <strain evidence="2 3">NC64A</strain>
    </source>
</reference>
<evidence type="ECO:0000313" key="3">
    <source>
        <dbReference type="Proteomes" id="UP000008141"/>
    </source>
</evidence>